<feature type="compositionally biased region" description="Low complexity" evidence="1">
    <location>
        <begin position="16"/>
        <end position="27"/>
    </location>
</feature>
<feature type="region of interest" description="Disordered" evidence="1">
    <location>
        <begin position="195"/>
        <end position="223"/>
    </location>
</feature>
<organism evidence="2 3">
    <name type="scientific">Sphagnum troendelagicum</name>
    <dbReference type="NCBI Taxonomy" id="128251"/>
    <lineage>
        <taxon>Eukaryota</taxon>
        <taxon>Viridiplantae</taxon>
        <taxon>Streptophyta</taxon>
        <taxon>Embryophyta</taxon>
        <taxon>Bryophyta</taxon>
        <taxon>Sphagnophytina</taxon>
        <taxon>Sphagnopsida</taxon>
        <taxon>Sphagnales</taxon>
        <taxon>Sphagnaceae</taxon>
        <taxon>Sphagnum</taxon>
    </lineage>
</organism>
<protein>
    <submittedName>
        <fullName evidence="2">Uncharacterized protein</fullName>
    </submittedName>
</protein>
<dbReference type="Proteomes" id="UP001497512">
    <property type="component" value="Chromosome 11"/>
</dbReference>
<reference evidence="2" key="1">
    <citation type="submission" date="2024-02" db="EMBL/GenBank/DDBJ databases">
        <authorList>
            <consortium name="ELIXIR-Norway"/>
            <consortium name="Elixir Norway"/>
        </authorList>
    </citation>
    <scope>NUCLEOTIDE SEQUENCE</scope>
</reference>
<gene>
    <name evidence="2" type="ORF">CSSPTR1EN2_LOCUS3881</name>
</gene>
<sequence>MTRMGLRNLVCVISSGSTTEASSSERSCGSEQAEGDQEYSPSSEGAAAAAAAAPSLSSKCMNSSSSRESWHGGGHDHYGRASAAATVAHEPVSPASGGNHMFSCFHACAINLIAHHPVMGSSAIGSQRKGSPGTSTGDHHHHHHGTGGTPSGLGPRSRSFMNGAGEHTSGDDPISPVVTCIGQVRVKQTKAAKTAMESVEAENKGPKKGRLQRSTLNRMPDSPRLSRWRHFLGAKATVSYPSSQRPGPEHDFEIDLNRFSTTCSSLVKTAPSLEDITTCQARSGSFLAKSLMLLQLDCDESTTQNSSQKAPTLEAFQKALEVNNAIKVDLPKVGLPTKPSCDQEPLWKRRCGSKPLTLDLQKRSLSAPPSLN</sequence>
<feature type="compositionally biased region" description="Basic and acidic residues" evidence="1">
    <location>
        <begin position="68"/>
        <end position="79"/>
    </location>
</feature>
<feature type="compositionally biased region" description="Low complexity" evidence="1">
    <location>
        <begin position="46"/>
        <end position="67"/>
    </location>
</feature>
<dbReference type="EMBL" id="OZ019903">
    <property type="protein sequence ID" value="CAK9197251.1"/>
    <property type="molecule type" value="Genomic_DNA"/>
</dbReference>
<feature type="region of interest" description="Disordered" evidence="1">
    <location>
        <begin position="122"/>
        <end position="176"/>
    </location>
</feature>
<proteinExistence type="predicted"/>
<name>A0ABP0TI58_9BRYO</name>
<evidence type="ECO:0000313" key="2">
    <source>
        <dbReference type="EMBL" id="CAK9197251.1"/>
    </source>
</evidence>
<evidence type="ECO:0000313" key="3">
    <source>
        <dbReference type="Proteomes" id="UP001497512"/>
    </source>
</evidence>
<keyword evidence="3" id="KW-1185">Reference proteome</keyword>
<evidence type="ECO:0000256" key="1">
    <source>
        <dbReference type="SAM" id="MobiDB-lite"/>
    </source>
</evidence>
<accession>A0ABP0TI58</accession>
<feature type="region of interest" description="Disordered" evidence="1">
    <location>
        <begin position="16"/>
        <end position="82"/>
    </location>
</feature>